<protein>
    <submittedName>
        <fullName evidence="2">Uncharacterized protein</fullName>
    </submittedName>
</protein>
<reference evidence="2 3" key="1">
    <citation type="submission" date="2020-04" db="EMBL/GenBank/DDBJ databases">
        <title>Chromosome-level genome assembly of a cyprinid fish Onychostoma macrolepis by integration of Nanopore Sequencing, Bionano and Hi-C technology.</title>
        <authorList>
            <person name="Wang D."/>
        </authorList>
    </citation>
    <scope>NUCLEOTIDE SEQUENCE [LARGE SCALE GENOMIC DNA]</scope>
    <source>
        <strain evidence="2">SWU-2019</strain>
        <tissue evidence="2">Muscle</tissue>
    </source>
</reference>
<feature type="compositionally biased region" description="Basic and acidic residues" evidence="1">
    <location>
        <begin position="41"/>
        <end position="54"/>
    </location>
</feature>
<accession>A0A7J6D4J5</accession>
<name>A0A7J6D4J5_9TELE</name>
<feature type="compositionally biased region" description="Basic residues" evidence="1">
    <location>
        <begin position="25"/>
        <end position="40"/>
    </location>
</feature>
<gene>
    <name evidence="2" type="ORF">G5714_004383</name>
</gene>
<dbReference type="Proteomes" id="UP000579812">
    <property type="component" value="Unassembled WGS sequence"/>
</dbReference>
<proteinExistence type="predicted"/>
<feature type="region of interest" description="Disordered" evidence="1">
    <location>
        <begin position="1"/>
        <end position="126"/>
    </location>
</feature>
<evidence type="ECO:0000313" key="2">
    <source>
        <dbReference type="EMBL" id="KAF4114160.1"/>
    </source>
</evidence>
<feature type="region of interest" description="Disordered" evidence="1">
    <location>
        <begin position="213"/>
        <end position="251"/>
    </location>
</feature>
<dbReference type="EMBL" id="JAAMOB010000004">
    <property type="protein sequence ID" value="KAF4114160.1"/>
    <property type="molecule type" value="Genomic_DNA"/>
</dbReference>
<comment type="caution">
    <text evidence="2">The sequence shown here is derived from an EMBL/GenBank/DDBJ whole genome shotgun (WGS) entry which is preliminary data.</text>
</comment>
<evidence type="ECO:0000313" key="3">
    <source>
        <dbReference type="Proteomes" id="UP000579812"/>
    </source>
</evidence>
<feature type="compositionally biased region" description="Polar residues" evidence="1">
    <location>
        <begin position="213"/>
        <end position="226"/>
    </location>
</feature>
<keyword evidence="3" id="KW-1185">Reference proteome</keyword>
<evidence type="ECO:0000256" key="1">
    <source>
        <dbReference type="SAM" id="MobiDB-lite"/>
    </source>
</evidence>
<feature type="compositionally biased region" description="Basic and acidic residues" evidence="1">
    <location>
        <begin position="1"/>
        <end position="21"/>
    </location>
</feature>
<organism evidence="2 3">
    <name type="scientific">Onychostoma macrolepis</name>
    <dbReference type="NCBI Taxonomy" id="369639"/>
    <lineage>
        <taxon>Eukaryota</taxon>
        <taxon>Metazoa</taxon>
        <taxon>Chordata</taxon>
        <taxon>Craniata</taxon>
        <taxon>Vertebrata</taxon>
        <taxon>Euteleostomi</taxon>
        <taxon>Actinopterygii</taxon>
        <taxon>Neopterygii</taxon>
        <taxon>Teleostei</taxon>
        <taxon>Ostariophysi</taxon>
        <taxon>Cypriniformes</taxon>
        <taxon>Cyprinidae</taxon>
        <taxon>Acrossocheilinae</taxon>
        <taxon>Onychostoma</taxon>
    </lineage>
</organism>
<sequence>MEESERDKRGRRDEKEKRDGAGKQVSKRKGERRWQRKRQWRERVITETDLDFLKKHVAQRPSETSLDQSVKDLLSEGQDIDDPTSDEDIADTSEALGPHPSTQQEGEDHNSIFPTPRPALKRRKADTDTVEQQKLKLLQQMSASVLAPPDACSFFGNQVAVELRLIKNTSIQTGVKRKIMNALFEAREADQSSTSPSSHMPPLIYSPLTPTQMPTSTPLYTQTPQHYHQHMPPQGPVQPQNFLRMLEEEEK</sequence>
<dbReference type="AlphaFoldDB" id="A0A7J6D4J5"/>
<feature type="compositionally biased region" description="Acidic residues" evidence="1">
    <location>
        <begin position="78"/>
        <end position="91"/>
    </location>
</feature>